<dbReference type="PANTHER" id="PTHR11552:SF213">
    <property type="entry name" value="DEHYDROGENASE, PUTATIVE-RELATED"/>
    <property type="match status" value="1"/>
</dbReference>
<reference evidence="3 4" key="1">
    <citation type="journal article" date="2012" name="PLoS Pathog.">
        <title>Diverse lifestyles and strategies of plant pathogenesis encoded in the genomes of eighteen Dothideomycetes fungi.</title>
        <authorList>
            <person name="Ohm R.A."/>
            <person name="Feau N."/>
            <person name="Henrissat B."/>
            <person name="Schoch C.L."/>
            <person name="Horwitz B.A."/>
            <person name="Barry K.W."/>
            <person name="Condon B.J."/>
            <person name="Copeland A.C."/>
            <person name="Dhillon B."/>
            <person name="Glaser F."/>
            <person name="Hesse C.N."/>
            <person name="Kosti I."/>
            <person name="LaButti K."/>
            <person name="Lindquist E.A."/>
            <person name="Lucas S."/>
            <person name="Salamov A.A."/>
            <person name="Bradshaw R.E."/>
            <person name="Ciuffetti L."/>
            <person name="Hamelin R.C."/>
            <person name="Kema G.H.J."/>
            <person name="Lawrence C."/>
            <person name="Scott J.A."/>
            <person name="Spatafora J.W."/>
            <person name="Turgeon B.G."/>
            <person name="de Wit P.J.G.M."/>
            <person name="Zhong S."/>
            <person name="Goodwin S.B."/>
            <person name="Grigoriev I.V."/>
        </authorList>
    </citation>
    <scope>NUCLEOTIDE SEQUENCE [LARGE SCALE GENOMIC DNA]</scope>
    <source>
        <strain evidence="3 4">CIRAD86</strain>
    </source>
</reference>
<comment type="similarity">
    <text evidence="1">Belongs to the GMC oxidoreductase family.</text>
</comment>
<dbReference type="GO" id="GO:0016614">
    <property type="term" value="F:oxidoreductase activity, acting on CH-OH group of donors"/>
    <property type="evidence" value="ECO:0007669"/>
    <property type="project" value="InterPro"/>
</dbReference>
<protein>
    <recommendedName>
        <fullName evidence="2">Glucose-methanol-choline oxidoreductase C-terminal domain-containing protein</fullName>
    </recommendedName>
</protein>
<dbReference type="HOGENOM" id="CLU_387844_0_0_1"/>
<dbReference type="VEuPathDB" id="FungiDB:MYCFIDRAFT_171213"/>
<dbReference type="SUPFAM" id="SSF54373">
    <property type="entry name" value="FAD-linked reductases, C-terminal domain"/>
    <property type="match status" value="1"/>
</dbReference>
<dbReference type="EMBL" id="KB446556">
    <property type="protein sequence ID" value="EME85271.1"/>
    <property type="molecule type" value="Genomic_DNA"/>
</dbReference>
<dbReference type="InterPro" id="IPR036188">
    <property type="entry name" value="FAD/NAD-bd_sf"/>
</dbReference>
<proteinExistence type="inferred from homology"/>
<dbReference type="GeneID" id="19332595"/>
<dbReference type="AlphaFoldDB" id="M3AL38"/>
<dbReference type="Proteomes" id="UP000016932">
    <property type="component" value="Unassembled WGS sequence"/>
</dbReference>
<dbReference type="PANTHER" id="PTHR11552">
    <property type="entry name" value="GLUCOSE-METHANOL-CHOLINE GMC OXIDOREDUCTASE"/>
    <property type="match status" value="1"/>
</dbReference>
<dbReference type="Gene3D" id="3.50.50.60">
    <property type="entry name" value="FAD/NAD(P)-binding domain"/>
    <property type="match status" value="1"/>
</dbReference>
<accession>M3AL38</accession>
<sequence>MLRFPFCVHTLALPLSLKRPFISHNSEFLTIVLVELKSTLYSTLDLLLDLGDPRRPAVSAFFHFSRQGKQALERSNAIYEANESSQSLIEGLLTTMTGLTHIVATDFTAPGRTRDAEANLLDPQWYTDLRSLHIQMNTFVTKLLLNTSSHKPRTYGVRYEVGKSLEVILSAGSFETPSKQGIKLLAQRLLMLSGIGPPEELSRHGIKTTVSSLGVGRNLQDRFEYGKTPSAFSSTKACTFNYKNPDLCDAFLDRHPFPLILYRLLRGESHPRSFQALAVTLRSSVAAQWEPDVYISGAPAFFRRYHPNYASEAVADPMHWTWIILKAQSRNRGGRVTLRSTNPFAMPEIQFNSFSTSGNEDVQAIMDAVDFGRRAFADLIPLGGDGFTENSPGEAQFPSRSSQLAQDIRDKAWGYQHLLITEFFAFCSACGTARIGAQGDPYAVLDSDFRVNGVDGLRGVDGSIWPRTPGFFLALPVHISAEKAADVITGKAPDPYFATPDAGGLLGTLGNGPVGGVVSRLTGQGESAGLGLFVGLVVPSKMFAVADRVSRITRSQQATIHQASKKLPSTRFSVQTAAVPVEKVCMKSRAGYSRTLHRKGPCADDGEVPRTTNLLYWPLYSSEALPSRMNAFAVGIRNFRISSSSLSTRQQLSFYNATMVTQESYTNMITIPSISASYIGPVHVHHRRSVRVAGVELVAVVFWPTALSIQHF</sequence>
<dbReference type="InterPro" id="IPR012132">
    <property type="entry name" value="GMC_OxRdtase"/>
</dbReference>
<dbReference type="GO" id="GO:0050660">
    <property type="term" value="F:flavin adenine dinucleotide binding"/>
    <property type="evidence" value="ECO:0007669"/>
    <property type="project" value="InterPro"/>
</dbReference>
<dbReference type="Gene3D" id="3.30.560.10">
    <property type="entry name" value="Glucose Oxidase, domain 3"/>
    <property type="match status" value="1"/>
</dbReference>
<evidence type="ECO:0000313" key="4">
    <source>
        <dbReference type="Proteomes" id="UP000016932"/>
    </source>
</evidence>
<dbReference type="RefSeq" id="XP_007922937.1">
    <property type="nucleotide sequence ID" value="XM_007924746.1"/>
</dbReference>
<dbReference type="eggNOG" id="KOG1238">
    <property type="taxonomic scope" value="Eukaryota"/>
</dbReference>
<dbReference type="SUPFAM" id="SSF51905">
    <property type="entry name" value="FAD/NAD(P)-binding domain"/>
    <property type="match status" value="1"/>
</dbReference>
<name>M3AL38_PSEFD</name>
<feature type="domain" description="Glucose-methanol-choline oxidoreductase C-terminal" evidence="2">
    <location>
        <begin position="332"/>
        <end position="477"/>
    </location>
</feature>
<dbReference type="STRING" id="383855.M3AL38"/>
<evidence type="ECO:0000313" key="3">
    <source>
        <dbReference type="EMBL" id="EME85271.1"/>
    </source>
</evidence>
<gene>
    <name evidence="3" type="ORF">MYCFIDRAFT_171213</name>
</gene>
<dbReference type="KEGG" id="pfj:MYCFIDRAFT_171213"/>
<evidence type="ECO:0000256" key="1">
    <source>
        <dbReference type="ARBA" id="ARBA00010790"/>
    </source>
</evidence>
<organism evidence="3 4">
    <name type="scientific">Pseudocercospora fijiensis (strain CIRAD86)</name>
    <name type="common">Black leaf streak disease fungus</name>
    <name type="synonym">Mycosphaerella fijiensis</name>
    <dbReference type="NCBI Taxonomy" id="383855"/>
    <lineage>
        <taxon>Eukaryota</taxon>
        <taxon>Fungi</taxon>
        <taxon>Dikarya</taxon>
        <taxon>Ascomycota</taxon>
        <taxon>Pezizomycotina</taxon>
        <taxon>Dothideomycetes</taxon>
        <taxon>Dothideomycetidae</taxon>
        <taxon>Mycosphaerellales</taxon>
        <taxon>Mycosphaerellaceae</taxon>
        <taxon>Pseudocercospora</taxon>
    </lineage>
</organism>
<dbReference type="OrthoDB" id="269227at2759"/>
<dbReference type="InterPro" id="IPR007867">
    <property type="entry name" value="GMC_OxRtase_C"/>
</dbReference>
<evidence type="ECO:0000259" key="2">
    <source>
        <dbReference type="Pfam" id="PF05199"/>
    </source>
</evidence>
<dbReference type="Pfam" id="PF05199">
    <property type="entry name" value="GMC_oxred_C"/>
    <property type="match status" value="1"/>
</dbReference>
<keyword evidence="4" id="KW-1185">Reference proteome</keyword>